<dbReference type="PANTHER" id="PTHR12748">
    <property type="entry name" value="ORIGIN RECOGNITION COMPLEX SUBUNIT 3"/>
    <property type="match status" value="1"/>
</dbReference>
<dbReference type="HOGENOM" id="CLU_311365_0_0_1"/>
<dbReference type="Pfam" id="PF18137">
    <property type="entry name" value="WHD_ORC"/>
    <property type="match status" value="1"/>
</dbReference>
<organism evidence="9 10">
    <name type="scientific">Globisporangium ultimum (strain ATCC 200006 / CBS 805.95 / DAOM BR144)</name>
    <name type="common">Pythium ultimum</name>
    <dbReference type="NCBI Taxonomy" id="431595"/>
    <lineage>
        <taxon>Eukaryota</taxon>
        <taxon>Sar</taxon>
        <taxon>Stramenopiles</taxon>
        <taxon>Oomycota</taxon>
        <taxon>Peronosporomycetes</taxon>
        <taxon>Pythiales</taxon>
        <taxon>Pythiaceae</taxon>
        <taxon>Globisporangium</taxon>
    </lineage>
</organism>
<dbReference type="Proteomes" id="UP000019132">
    <property type="component" value="Unassembled WGS sequence"/>
</dbReference>
<dbReference type="GO" id="GO:0005656">
    <property type="term" value="C:nuclear pre-replicative complex"/>
    <property type="evidence" value="ECO:0007669"/>
    <property type="project" value="TreeGrafter"/>
</dbReference>
<dbReference type="InterPro" id="IPR020795">
    <property type="entry name" value="ORC3"/>
</dbReference>
<evidence type="ECO:0000256" key="1">
    <source>
        <dbReference type="ARBA" id="ARBA00004123"/>
    </source>
</evidence>
<evidence type="ECO:0000256" key="2">
    <source>
        <dbReference type="ARBA" id="ARBA00010977"/>
    </source>
</evidence>
<dbReference type="Pfam" id="PF07034">
    <property type="entry name" value="ORC3_N"/>
    <property type="match status" value="1"/>
</dbReference>
<evidence type="ECO:0000256" key="3">
    <source>
        <dbReference type="ARBA" id="ARBA00022705"/>
    </source>
</evidence>
<reference evidence="10" key="1">
    <citation type="journal article" date="2010" name="Genome Biol.">
        <title>Genome sequence of the necrotrophic plant pathogen Pythium ultimum reveals original pathogenicity mechanisms and effector repertoire.</title>
        <authorList>
            <person name="Levesque C.A."/>
            <person name="Brouwer H."/>
            <person name="Cano L."/>
            <person name="Hamilton J.P."/>
            <person name="Holt C."/>
            <person name="Huitema E."/>
            <person name="Raffaele S."/>
            <person name="Robideau G.P."/>
            <person name="Thines M."/>
            <person name="Win J."/>
            <person name="Zerillo M.M."/>
            <person name="Beakes G.W."/>
            <person name="Boore J.L."/>
            <person name="Busam D."/>
            <person name="Dumas B."/>
            <person name="Ferriera S."/>
            <person name="Fuerstenberg S.I."/>
            <person name="Gachon C.M."/>
            <person name="Gaulin E."/>
            <person name="Govers F."/>
            <person name="Grenville-Briggs L."/>
            <person name="Horner N."/>
            <person name="Hostetler J."/>
            <person name="Jiang R.H."/>
            <person name="Johnson J."/>
            <person name="Krajaejun T."/>
            <person name="Lin H."/>
            <person name="Meijer H.J."/>
            <person name="Moore B."/>
            <person name="Morris P."/>
            <person name="Phuntmart V."/>
            <person name="Puiu D."/>
            <person name="Shetty J."/>
            <person name="Stajich J.E."/>
            <person name="Tripathy S."/>
            <person name="Wawra S."/>
            <person name="van West P."/>
            <person name="Whitty B.R."/>
            <person name="Coutinho P.M."/>
            <person name="Henrissat B."/>
            <person name="Martin F."/>
            <person name="Thomas P.D."/>
            <person name="Tyler B.M."/>
            <person name="De Vries R.P."/>
            <person name="Kamoun S."/>
            <person name="Yandell M."/>
            <person name="Tisserat N."/>
            <person name="Buell C.R."/>
        </authorList>
    </citation>
    <scope>NUCLEOTIDE SEQUENCE</scope>
    <source>
        <strain evidence="10">DAOM:BR144</strain>
    </source>
</reference>
<evidence type="ECO:0000313" key="10">
    <source>
        <dbReference type="Proteomes" id="UP000019132"/>
    </source>
</evidence>
<feature type="region of interest" description="Disordered" evidence="6">
    <location>
        <begin position="236"/>
        <end position="323"/>
    </location>
</feature>
<keyword evidence="10" id="KW-1185">Reference proteome</keyword>
<dbReference type="STRING" id="431595.K3XB62"/>
<feature type="domain" description="Origin recognition complex subunit 3 winged helix C-terminal" evidence="8">
    <location>
        <begin position="897"/>
        <end position="993"/>
    </location>
</feature>
<accession>K3XB62</accession>
<name>K3XB62_GLOUD</name>
<dbReference type="EMBL" id="GL376589">
    <property type="status" value="NOT_ANNOTATED_CDS"/>
    <property type="molecule type" value="Genomic_DNA"/>
</dbReference>
<dbReference type="GO" id="GO:0005664">
    <property type="term" value="C:nuclear origin of replication recognition complex"/>
    <property type="evidence" value="ECO:0007669"/>
    <property type="project" value="InterPro"/>
</dbReference>
<dbReference type="GO" id="GO:0006270">
    <property type="term" value="P:DNA replication initiation"/>
    <property type="evidence" value="ECO:0007669"/>
    <property type="project" value="TreeGrafter"/>
</dbReference>
<reference evidence="10" key="2">
    <citation type="submission" date="2010-04" db="EMBL/GenBank/DDBJ databases">
        <authorList>
            <person name="Buell R."/>
            <person name="Hamilton J."/>
            <person name="Hostetler J."/>
        </authorList>
    </citation>
    <scope>NUCLEOTIDE SEQUENCE [LARGE SCALE GENOMIC DNA]</scope>
    <source>
        <strain evidence="10">DAOM:BR144</strain>
    </source>
</reference>
<proteinExistence type="inferred from homology"/>
<protein>
    <submittedName>
        <fullName evidence="9">Uncharacterized protein</fullName>
    </submittedName>
</protein>
<keyword evidence="5" id="KW-0539">Nucleus</keyword>
<feature type="domain" description="Origin recognition complex subunit 3 N-terminal" evidence="7">
    <location>
        <begin position="423"/>
        <end position="643"/>
    </location>
</feature>
<evidence type="ECO:0000256" key="6">
    <source>
        <dbReference type="SAM" id="MobiDB-lite"/>
    </source>
</evidence>
<evidence type="ECO:0000259" key="8">
    <source>
        <dbReference type="Pfam" id="PF18137"/>
    </source>
</evidence>
<evidence type="ECO:0000259" key="7">
    <source>
        <dbReference type="Pfam" id="PF07034"/>
    </source>
</evidence>
<dbReference type="GO" id="GO:0031261">
    <property type="term" value="C:DNA replication preinitiation complex"/>
    <property type="evidence" value="ECO:0007669"/>
    <property type="project" value="TreeGrafter"/>
</dbReference>
<reference evidence="9" key="3">
    <citation type="submission" date="2015-02" db="UniProtKB">
        <authorList>
            <consortium name="EnsemblProtists"/>
        </authorList>
    </citation>
    <scope>IDENTIFICATION</scope>
    <source>
        <strain evidence="9">DAOM BR144</strain>
    </source>
</reference>
<dbReference type="VEuPathDB" id="FungiDB:PYU1_G014430"/>
<evidence type="ECO:0000256" key="5">
    <source>
        <dbReference type="ARBA" id="ARBA00023242"/>
    </source>
</evidence>
<feature type="compositionally biased region" description="Acidic residues" evidence="6">
    <location>
        <begin position="270"/>
        <end position="295"/>
    </location>
</feature>
<evidence type="ECO:0000313" key="9">
    <source>
        <dbReference type="EnsemblProtists" id="PYU1_T014461"/>
    </source>
</evidence>
<dbReference type="GO" id="GO:0003688">
    <property type="term" value="F:DNA replication origin binding"/>
    <property type="evidence" value="ECO:0007669"/>
    <property type="project" value="TreeGrafter"/>
</dbReference>
<keyword evidence="4" id="KW-0238">DNA-binding</keyword>
<dbReference type="OMA" id="AYHFACE"/>
<dbReference type="InterPro" id="IPR040855">
    <property type="entry name" value="ORC_WH_C"/>
</dbReference>
<dbReference type="InterPro" id="IPR045667">
    <property type="entry name" value="ORC3_N"/>
</dbReference>
<feature type="compositionally biased region" description="Basic and acidic residues" evidence="6">
    <location>
        <begin position="254"/>
        <end position="269"/>
    </location>
</feature>
<comment type="similarity">
    <text evidence="2">Belongs to the ORC3 family.</text>
</comment>
<dbReference type="AlphaFoldDB" id="K3XB62"/>
<feature type="compositionally biased region" description="Basic residues" evidence="6">
    <location>
        <begin position="299"/>
        <end position="314"/>
    </location>
</feature>
<dbReference type="eggNOG" id="ENOG502RTXP">
    <property type="taxonomic scope" value="Eukaryota"/>
</dbReference>
<dbReference type="EnsemblProtists" id="PYU1_T014461">
    <property type="protein sequence ID" value="PYU1_T014461"/>
    <property type="gene ID" value="PYU1_G014430"/>
</dbReference>
<dbReference type="InParanoid" id="K3XB62"/>
<comment type="subcellular location">
    <subcellularLocation>
        <location evidence="1">Nucleus</location>
    </subcellularLocation>
</comment>
<dbReference type="PANTHER" id="PTHR12748:SF0">
    <property type="entry name" value="ORIGIN RECOGNITION COMPLEX SUBUNIT 3"/>
    <property type="match status" value="1"/>
</dbReference>
<keyword evidence="3" id="KW-0235">DNA replication</keyword>
<evidence type="ECO:0000256" key="4">
    <source>
        <dbReference type="ARBA" id="ARBA00023125"/>
    </source>
</evidence>
<sequence length="994" mass="113278">MDAAAFSTGISIRWPRDSRPRHAPSPFTDNTLASAVKGFFPSTHKHEHSDVNPADAFKQEAAAVSGVTKEDEENYAGCQEIAYQYAVEQMRSAVKAVLLKANTNCYHQVLKYFDKYMSSPVTANEGVHSDKSCVNDALVAFPEFHGFPTAAIVAGTDATFSEVWVNPLCQVLQRSFPLIFVIKDDFQNARRVVEWMMEQLDSVKKVREREETWLMDQIDSFDMLSACADADAEPEAGRRATLRVRVPKAQAASPHHERTGVFMKQQEEHASDDEFVAVDDEDESDDDDDDDEDSDSGGWRRRGTRKKRKQAKRASKSESAAGSARAYSKWTMEQLLMKIQTELEILLGKEDLCKTWIKTLHDLVEVKLGDELHHNEDNLDRYLQCYNDTIDWLKKRIAMCRMLPRNQATTSVNLCSTEFSLAQILHTILKKLSAFLENVAKRKAKTAMDVASDESAGGTLKQECELLDRWRRRVAVSLQRHEDHYQLHYFSAAARADDPRRPFFLICIEQLETFNQEVLDDFLVIWTNFSRQIAAADHTSAASTSLEIGSRMGFIFGVASSASPALRRLNLSIVSQIDMQFFSLEDSRKCFDDILEALIVDTNLPLCLGGNVMRWIAGRHRTTQSITMFIHALEFLFFTHFKSVKWSFLSHFCLEAHWRKPLQSIMVPPKRLAQWIWRNNLRNATAITDYLFLFGDAKLGELRRTVFPDVKPERDWMNELQNELACVRVDRMNWAVGWKCFRAACSWLDVELQGDEFISYLASALDGKLANTTKIHLIMQKLETCSLRIAALLMEDWKGICSPLCQYAMKAEKQSTTQKMLPHLRQEIKNAFSDTIIVGLVQPPRTHLSSPQVLNWLSFTDVQALEERLHFNYHDKLKELLLEIEEGEYGEGHAAGTSWVNDVSLAFLYYQESAGIYLSLSDWYDTFADAVQDEFKSLGAKKKQPALAEKDHIEVETKARFLRAFCTLRHWGFVKSIGGQNGSDGDTIEKVVFI</sequence>